<feature type="compositionally biased region" description="Basic and acidic residues" evidence="4">
    <location>
        <begin position="544"/>
        <end position="577"/>
    </location>
</feature>
<keyword evidence="2" id="KW-0184">Conjugation</keyword>
<reference evidence="6 7" key="1">
    <citation type="submission" date="2007-04" db="EMBL/GenBank/DDBJ databases">
        <authorList>
            <person name="Fulton L."/>
            <person name="Clifton S."/>
            <person name="Fulton B."/>
            <person name="Xu J."/>
            <person name="Minx P."/>
            <person name="Pepin K.H."/>
            <person name="Johnson M."/>
            <person name="Thiruvilangam P."/>
            <person name="Bhonagiri V."/>
            <person name="Nash W.E."/>
            <person name="Mardis E.R."/>
            <person name="Wilson R.K."/>
        </authorList>
    </citation>
    <scope>NUCLEOTIDE SEQUENCE [LARGE SCALE GENOMIC DNA]</scope>
    <source>
        <strain evidence="6 7">ATCC 29149</strain>
    </source>
</reference>
<feature type="domain" description="MobA/MobL protein" evidence="5">
    <location>
        <begin position="33"/>
        <end position="323"/>
    </location>
</feature>
<dbReference type="PaxDb" id="411470-RUMGNA_02591"/>
<feature type="region of interest" description="Disordered" evidence="4">
    <location>
        <begin position="544"/>
        <end position="589"/>
    </location>
</feature>
<protein>
    <submittedName>
        <fullName evidence="6">MobA/MobL family protein</fullName>
    </submittedName>
</protein>
<feature type="region of interest" description="Disordered" evidence="4">
    <location>
        <begin position="511"/>
        <end position="531"/>
    </location>
</feature>
<dbReference type="Proteomes" id="UP000004410">
    <property type="component" value="Unassembled WGS sequence"/>
</dbReference>
<evidence type="ECO:0000256" key="1">
    <source>
        <dbReference type="ARBA" id="ARBA00010873"/>
    </source>
</evidence>
<gene>
    <name evidence="6" type="ORF">RUMGNA_02591</name>
</gene>
<dbReference type="InterPro" id="IPR005053">
    <property type="entry name" value="MobA_MobL"/>
</dbReference>
<keyword evidence="3" id="KW-0175">Coiled coil</keyword>
<dbReference type="AlphaFoldDB" id="A7B4V7"/>
<sequence>MLPEIYAGCAERRNPDMAIFHYTVKIVGRSKGKSVISASAYLNGDVMKNEETGRISYYTSKKEVIYTSLMMCENAPPEWQIVPEENIKRFQKSVRYKRSEDKEAALEKFKITFQKQRLWNEVLKIEKSADAQLGRSFEFALPKEWSRQEQIQYTADYIKKTFVDKGMCADWSIHDKGDGNPHVHLLLTMRPFNPDHSWGKKEVKDWGFVRDKSGNIVIDESHPNWWQDKKNPDRHGIRIPVLDENGIQKIGARNRLQWKRVLTDATGWNNPKNCELWRSEWAKVCNEHLPLHNQVDHRSYEKQGKLQIPTIHEGADARKIEQKFLAGQEIKGSWKVAENQIIKQQNTLLQKILDTFGKVSGALSLWKERLNDIRRKPGNYTLNGIYDWANRRTADLNGRNASGNAEPGHPTLSYAGTESEIAKIKQRVIRAAQHFAKYRGTAFQDGRTENEDRTFGKRKSAMADIGTEAEQRKQFITETEHRIAELEQQVEKGRDIDERIQRIKERRTVGRTSALDRGDTRRVGTERPAYRGTEDAAQRISDLEREIKQREQSREYSSIKERLEAGRQSIAEREREAAKRKRHDRGMSR</sequence>
<organism evidence="6 7">
    <name type="scientific">Mediterraneibacter gnavus (strain ATCC 29149 / DSM 114966 / JCM 6515 / VPI C7-9)</name>
    <name type="common">Ruminococcus gnavus</name>
    <dbReference type="NCBI Taxonomy" id="411470"/>
    <lineage>
        <taxon>Bacteria</taxon>
        <taxon>Bacillati</taxon>
        <taxon>Bacillota</taxon>
        <taxon>Clostridia</taxon>
        <taxon>Lachnospirales</taxon>
        <taxon>Lachnospiraceae</taxon>
        <taxon>Mediterraneibacter</taxon>
    </lineage>
</organism>
<evidence type="ECO:0000313" key="6">
    <source>
        <dbReference type="EMBL" id="EDN76980.1"/>
    </source>
</evidence>
<name>A7B4V7_MEDG7</name>
<feature type="coiled-coil region" evidence="3">
    <location>
        <begin position="469"/>
        <end position="496"/>
    </location>
</feature>
<feature type="compositionally biased region" description="Basic residues" evidence="4">
    <location>
        <begin position="578"/>
        <end position="589"/>
    </location>
</feature>
<evidence type="ECO:0000259" key="5">
    <source>
        <dbReference type="Pfam" id="PF03389"/>
    </source>
</evidence>
<evidence type="ECO:0000256" key="2">
    <source>
        <dbReference type="ARBA" id="ARBA00022971"/>
    </source>
</evidence>
<comment type="similarity">
    <text evidence="1">Belongs to the MobA/MobL family.</text>
</comment>
<evidence type="ECO:0000256" key="4">
    <source>
        <dbReference type="SAM" id="MobiDB-lite"/>
    </source>
</evidence>
<dbReference type="Pfam" id="PF03389">
    <property type="entry name" value="MobA_MobL"/>
    <property type="match status" value="1"/>
</dbReference>
<comment type="caution">
    <text evidence="6">The sequence shown here is derived from an EMBL/GenBank/DDBJ whole genome shotgun (WGS) entry which is preliminary data.</text>
</comment>
<dbReference type="EMBL" id="AAYG02000020">
    <property type="protein sequence ID" value="EDN76980.1"/>
    <property type="molecule type" value="Genomic_DNA"/>
</dbReference>
<reference evidence="6 7" key="2">
    <citation type="submission" date="2007-06" db="EMBL/GenBank/DDBJ databases">
        <title>Draft genome sequence of Ruminococcus gnavus (ATCC 29149).</title>
        <authorList>
            <person name="Sudarsanam P."/>
            <person name="Ley R."/>
            <person name="Guruge J."/>
            <person name="Turnbaugh P.J."/>
            <person name="Mahowald M."/>
            <person name="Liep D."/>
            <person name="Gordon J."/>
        </authorList>
    </citation>
    <scope>NUCLEOTIDE SEQUENCE [LARGE SCALE GENOMIC DNA]</scope>
    <source>
        <strain evidence="6 7">ATCC 29149</strain>
    </source>
</reference>
<accession>A7B4V7</accession>
<dbReference type="Gene3D" id="3.30.930.30">
    <property type="match status" value="1"/>
</dbReference>
<evidence type="ECO:0000313" key="7">
    <source>
        <dbReference type="Proteomes" id="UP000004410"/>
    </source>
</evidence>
<proteinExistence type="inferred from homology"/>
<evidence type="ECO:0000256" key="3">
    <source>
        <dbReference type="SAM" id="Coils"/>
    </source>
</evidence>
<dbReference type="eggNOG" id="COG2433">
    <property type="taxonomic scope" value="Bacteria"/>
</dbReference>